<feature type="transmembrane region" description="Helical" evidence="8">
    <location>
        <begin position="187"/>
        <end position="207"/>
    </location>
</feature>
<dbReference type="InterPro" id="IPR011701">
    <property type="entry name" value="MFS"/>
</dbReference>
<evidence type="ECO:0000256" key="5">
    <source>
        <dbReference type="ARBA" id="ARBA00022989"/>
    </source>
</evidence>
<evidence type="ECO:0000313" key="11">
    <source>
        <dbReference type="Proteomes" id="UP000308768"/>
    </source>
</evidence>
<feature type="domain" description="Major facilitator superfamily (MFS) profile" evidence="9">
    <location>
        <begin position="28"/>
        <end position="494"/>
    </location>
</feature>
<dbReference type="STRING" id="331657.A0A4U0XEW0"/>
<dbReference type="Gene3D" id="1.20.1250.20">
    <property type="entry name" value="MFS general substrate transporter like domains"/>
    <property type="match status" value="2"/>
</dbReference>
<dbReference type="PROSITE" id="PS50850">
    <property type="entry name" value="MFS"/>
    <property type="match status" value="1"/>
</dbReference>
<keyword evidence="3" id="KW-0813">Transport</keyword>
<dbReference type="AlphaFoldDB" id="A0A4U0XEW0"/>
<dbReference type="Proteomes" id="UP000308768">
    <property type="component" value="Unassembled WGS sequence"/>
</dbReference>
<dbReference type="InterPro" id="IPR036259">
    <property type="entry name" value="MFS_trans_sf"/>
</dbReference>
<keyword evidence="11" id="KW-1185">Reference proteome</keyword>
<feature type="transmembrane region" description="Helical" evidence="8">
    <location>
        <begin position="129"/>
        <end position="147"/>
    </location>
</feature>
<dbReference type="Pfam" id="PF07690">
    <property type="entry name" value="MFS_1"/>
    <property type="match status" value="1"/>
</dbReference>
<dbReference type="PANTHER" id="PTHR23506">
    <property type="entry name" value="GH10249P"/>
    <property type="match status" value="1"/>
</dbReference>
<dbReference type="GO" id="GO:0022857">
    <property type="term" value="F:transmembrane transporter activity"/>
    <property type="evidence" value="ECO:0007669"/>
    <property type="project" value="InterPro"/>
</dbReference>
<dbReference type="CDD" id="cd17325">
    <property type="entry name" value="MFS_MdtG_SLC18_like"/>
    <property type="match status" value="1"/>
</dbReference>
<dbReference type="SUPFAM" id="SSF103473">
    <property type="entry name" value="MFS general substrate transporter"/>
    <property type="match status" value="1"/>
</dbReference>
<feature type="transmembrane region" description="Helical" evidence="8">
    <location>
        <begin position="440"/>
        <end position="459"/>
    </location>
</feature>
<feature type="region of interest" description="Disordered" evidence="7">
    <location>
        <begin position="528"/>
        <end position="575"/>
    </location>
</feature>
<evidence type="ECO:0000256" key="8">
    <source>
        <dbReference type="SAM" id="Phobius"/>
    </source>
</evidence>
<feature type="transmembrane region" description="Helical" evidence="8">
    <location>
        <begin position="26"/>
        <end position="47"/>
    </location>
</feature>
<evidence type="ECO:0000313" key="10">
    <source>
        <dbReference type="EMBL" id="TKA73145.1"/>
    </source>
</evidence>
<feature type="transmembrane region" description="Helical" evidence="8">
    <location>
        <begin position="396"/>
        <end position="420"/>
    </location>
</feature>
<evidence type="ECO:0000256" key="7">
    <source>
        <dbReference type="SAM" id="MobiDB-lite"/>
    </source>
</evidence>
<evidence type="ECO:0000256" key="6">
    <source>
        <dbReference type="ARBA" id="ARBA00023136"/>
    </source>
</evidence>
<feature type="compositionally biased region" description="Pro residues" evidence="7">
    <location>
        <begin position="268"/>
        <end position="277"/>
    </location>
</feature>
<protein>
    <recommendedName>
        <fullName evidence="9">Major facilitator superfamily (MFS) profile domain-containing protein</fullName>
    </recommendedName>
</protein>
<dbReference type="EMBL" id="NAJN01000451">
    <property type="protein sequence ID" value="TKA73145.1"/>
    <property type="molecule type" value="Genomic_DNA"/>
</dbReference>
<keyword evidence="4 8" id="KW-0812">Transmembrane</keyword>
<organism evidence="10 11">
    <name type="scientific">Cryomyces minteri</name>
    <dbReference type="NCBI Taxonomy" id="331657"/>
    <lineage>
        <taxon>Eukaryota</taxon>
        <taxon>Fungi</taxon>
        <taxon>Dikarya</taxon>
        <taxon>Ascomycota</taxon>
        <taxon>Pezizomycotina</taxon>
        <taxon>Dothideomycetes</taxon>
        <taxon>Dothideomycetes incertae sedis</taxon>
        <taxon>Cryomyces</taxon>
    </lineage>
</organism>
<dbReference type="OrthoDB" id="5086884at2759"/>
<feature type="transmembrane region" description="Helical" evidence="8">
    <location>
        <begin position="159"/>
        <end position="181"/>
    </location>
</feature>
<dbReference type="InterPro" id="IPR001958">
    <property type="entry name" value="Tet-R_TetA/multi-R_MdtG-like"/>
</dbReference>
<comment type="similarity">
    <text evidence="2">Belongs to the major facilitator superfamily. Vesicular transporter family.</text>
</comment>
<keyword evidence="5 8" id="KW-1133">Transmembrane helix</keyword>
<evidence type="ECO:0000256" key="2">
    <source>
        <dbReference type="ARBA" id="ARBA00006829"/>
    </source>
</evidence>
<keyword evidence="6 8" id="KW-0472">Membrane</keyword>
<accession>A0A4U0XEW0</accession>
<feature type="transmembrane region" description="Helical" evidence="8">
    <location>
        <begin position="471"/>
        <end position="495"/>
    </location>
</feature>
<dbReference type="PRINTS" id="PR01035">
    <property type="entry name" value="TCRTETA"/>
</dbReference>
<proteinExistence type="inferred from homology"/>
<gene>
    <name evidence="10" type="ORF">B0A49_03837</name>
</gene>
<sequence>MPDLFAWWTQNSASPPLALGLRSSKAFILATISLAVFTDIFLYGVIVPVIPFALTQRAAVRQQDVQYWVSVLLAVYGAALLAASPVCGWAADRSASRRSPLLLGLLALAASTAMLCVGNSIGVLVAGRVLQGVSAAVVWTVGLALLVDTVGQKDVGQAMGWVGLSMSMGVLVAPLLGGVVFERGGYNAVFAMAFGLIGVDVVLRLLLVEKKVARRWLKGPGEVDGETVVGARAEEQRGNEAAGLEDDSARSSPVDEAPKESEPASIEPQPPASPSPPTTLKRRIVANLPPIITLLASRRLLAALWGCLVQASLLTSFDSVLPLFVRATFGWTSTGAGLIFLPIVLPSFLGPLVGWLSDRYGPRWLATAGFVFSAPFLVLLRLVRHDSLGQKALLCALLFLVGVGLDLVMAPLMAEITYVVEAKEKKRPGLFGPAGAYAQAYGLFNVAFAGGCLVGPLWAGMVNERAGWGTMAWSLALLSLVSAVPTVIWTGGLVTRKMRRPRVEKGLAGEAEAAVADLQHLPLVSSPAASDAWEGEGGQVANAAEEEEEEEEEEEMKRATTLVSSSPRYTVTPVS</sequence>
<comment type="caution">
    <text evidence="10">The sequence shown here is derived from an EMBL/GenBank/DDBJ whole genome shotgun (WGS) entry which is preliminary data.</text>
</comment>
<evidence type="ECO:0000256" key="4">
    <source>
        <dbReference type="ARBA" id="ARBA00022692"/>
    </source>
</evidence>
<dbReference type="InterPro" id="IPR050930">
    <property type="entry name" value="MFS_Vesicular_Transporter"/>
</dbReference>
<feature type="transmembrane region" description="Helical" evidence="8">
    <location>
        <begin position="101"/>
        <end position="123"/>
    </location>
</feature>
<feature type="transmembrane region" description="Helical" evidence="8">
    <location>
        <begin position="300"/>
        <end position="325"/>
    </location>
</feature>
<comment type="subcellular location">
    <subcellularLocation>
        <location evidence="1">Membrane</location>
        <topology evidence="1">Multi-pass membrane protein</topology>
    </subcellularLocation>
</comment>
<reference evidence="10 11" key="1">
    <citation type="submission" date="2017-03" db="EMBL/GenBank/DDBJ databases">
        <title>Genomes of endolithic fungi from Antarctica.</title>
        <authorList>
            <person name="Coleine C."/>
            <person name="Masonjones S."/>
            <person name="Stajich J.E."/>
        </authorList>
    </citation>
    <scope>NUCLEOTIDE SEQUENCE [LARGE SCALE GENOMIC DNA]</scope>
    <source>
        <strain evidence="10 11">CCFEE 5187</strain>
    </source>
</reference>
<feature type="region of interest" description="Disordered" evidence="7">
    <location>
        <begin position="227"/>
        <end position="279"/>
    </location>
</feature>
<evidence type="ECO:0000259" key="9">
    <source>
        <dbReference type="PROSITE" id="PS50850"/>
    </source>
</evidence>
<feature type="transmembrane region" description="Helical" evidence="8">
    <location>
        <begin position="67"/>
        <end position="89"/>
    </location>
</feature>
<dbReference type="PANTHER" id="PTHR23506:SF23">
    <property type="entry name" value="GH10249P"/>
    <property type="match status" value="1"/>
</dbReference>
<evidence type="ECO:0000256" key="3">
    <source>
        <dbReference type="ARBA" id="ARBA00022448"/>
    </source>
</evidence>
<evidence type="ECO:0000256" key="1">
    <source>
        <dbReference type="ARBA" id="ARBA00004141"/>
    </source>
</evidence>
<dbReference type="InterPro" id="IPR020846">
    <property type="entry name" value="MFS_dom"/>
</dbReference>
<dbReference type="GO" id="GO:0016020">
    <property type="term" value="C:membrane"/>
    <property type="evidence" value="ECO:0007669"/>
    <property type="project" value="UniProtKB-SubCell"/>
</dbReference>
<feature type="compositionally biased region" description="Acidic residues" evidence="7">
    <location>
        <begin position="544"/>
        <end position="554"/>
    </location>
</feature>
<name>A0A4U0XEW0_9PEZI</name>
<feature type="transmembrane region" description="Helical" evidence="8">
    <location>
        <begin position="337"/>
        <end position="357"/>
    </location>
</feature>
<feature type="transmembrane region" description="Helical" evidence="8">
    <location>
        <begin position="364"/>
        <end position="384"/>
    </location>
</feature>
<feature type="compositionally biased region" description="Polar residues" evidence="7">
    <location>
        <begin position="561"/>
        <end position="575"/>
    </location>
</feature>